<keyword evidence="11" id="KW-0445">Lipid transport</keyword>
<dbReference type="FunFam" id="2.30.29.30:FF:000104">
    <property type="entry name" value="collagen type IV alpha-3-binding protein-like isoform X2"/>
    <property type="match status" value="1"/>
</dbReference>
<dbReference type="Gene3D" id="3.30.530.20">
    <property type="match status" value="1"/>
</dbReference>
<dbReference type="FunFam" id="3.30.530.20:FF:000003">
    <property type="entry name" value="Collagen type IV alpha-3-binding protein-like protein"/>
    <property type="match status" value="1"/>
</dbReference>
<dbReference type="CDD" id="cd13283">
    <property type="entry name" value="PH_GPBP"/>
    <property type="match status" value="1"/>
</dbReference>
<keyword evidence="17" id="KW-1185">Reference proteome</keyword>
<keyword evidence="7" id="KW-0963">Cytoplasm</keyword>
<feature type="domain" description="START" evidence="15">
    <location>
        <begin position="480"/>
        <end position="683"/>
    </location>
</feature>
<evidence type="ECO:0000259" key="15">
    <source>
        <dbReference type="PROSITE" id="PS50848"/>
    </source>
</evidence>
<evidence type="ECO:0000256" key="11">
    <source>
        <dbReference type="ARBA" id="ARBA00023055"/>
    </source>
</evidence>
<dbReference type="PROSITE" id="PS50003">
    <property type="entry name" value="PH_DOMAIN"/>
    <property type="match status" value="1"/>
</dbReference>
<keyword evidence="6" id="KW-0813">Transport</keyword>
<dbReference type="PROSITE" id="PS50848">
    <property type="entry name" value="START"/>
    <property type="match status" value="1"/>
</dbReference>
<feature type="compositionally biased region" description="Basic and acidic residues" evidence="13">
    <location>
        <begin position="427"/>
        <end position="437"/>
    </location>
</feature>
<evidence type="ECO:0000259" key="14">
    <source>
        <dbReference type="PROSITE" id="PS50003"/>
    </source>
</evidence>
<reference evidence="16" key="1">
    <citation type="submission" date="2021-01" db="EMBL/GenBank/DDBJ databases">
        <authorList>
            <person name="Zahm M."/>
            <person name="Roques C."/>
            <person name="Cabau C."/>
            <person name="Klopp C."/>
            <person name="Donnadieu C."/>
            <person name="Jouanno E."/>
            <person name="Lampietro C."/>
            <person name="Louis A."/>
            <person name="Herpin A."/>
            <person name="Echchiki A."/>
            <person name="Berthelot C."/>
            <person name="Parey E."/>
            <person name="Roest-Crollius H."/>
            <person name="Braasch I."/>
            <person name="Postlethwait J."/>
            <person name="Bobe J."/>
            <person name="Montfort J."/>
            <person name="Bouchez O."/>
            <person name="Begum T."/>
            <person name="Mejri S."/>
            <person name="Adams A."/>
            <person name="Chen W.-J."/>
            <person name="Guiguen Y."/>
        </authorList>
    </citation>
    <scope>NUCLEOTIDE SEQUENCE</scope>
    <source>
        <tissue evidence="16">Blood</tissue>
    </source>
</reference>
<dbReference type="GO" id="GO:0035621">
    <property type="term" value="P:ER to Golgi ceramide transport"/>
    <property type="evidence" value="ECO:0007669"/>
    <property type="project" value="UniProtKB-ARBA"/>
</dbReference>
<dbReference type="SUPFAM" id="SSF50729">
    <property type="entry name" value="PH domain-like"/>
    <property type="match status" value="1"/>
</dbReference>
<sequence length="689" mass="77817">MSDNQSWNSSGSEEDLDTESGQPVELGGILSKWTNYIHGWQDRWVVLKNNTLSYYKSEDEREYGCRGSLCLSKAVITPHEFDECRFDISVNDSVWYLRAQDPEHRQRWIGSIELHKAESGYGSESSLRRHGSMLSLTSAASGYSATSTSSFKKGHSLREKLAEMETFRDILCRQVDTLQKYFDACADAVSKDEFQRDKVVEDDEDDFPNTRPDGEFLHNNNGSKEKLFPFVSPKGINGIDFKGEAITFKATTAGILSTLSHCIDLMMKREDSWQKRLDKQSCQRCVGTEGGSSSSSGSSCDGSSRNLEEGQSSSPVASSPRPSRRMTSSSAAWSVYGVAFWRPKLGWSAEPPELDKQKWIPLRAKSTFCAEMEKRRRVEDAYKSAMAELKKKSHFGGPDYEEGPNSLINEDEFFDAVEAALDRQDKIEEQTQSEKSRIQRPVPAPSGEVYSSIGTHRFAQKVEEMVQNHMTYSLQDVGGDANWQLVVEEGEMKVYRREVEENGIVLDPLKATHSVKGVTGHEVCHYFWNTDVRNDWETTIENFNVVETLSDNAIIVYQTHKRVWPASQRDVLYLSAIRKILANNENDPDTWLVCNFSVDHDSALPTNRCVRAKINVAMICQTLVSPPEGDKEISRENILCKITYVANVNPGGWAPASVLRAVAKREYPKFLKRFTSYVQEKTASKPILF</sequence>
<dbReference type="GO" id="GO:0008289">
    <property type="term" value="F:lipid binding"/>
    <property type="evidence" value="ECO:0007669"/>
    <property type="project" value="InterPro"/>
</dbReference>
<dbReference type="GO" id="GO:0005794">
    <property type="term" value="C:Golgi apparatus"/>
    <property type="evidence" value="ECO:0007669"/>
    <property type="project" value="UniProtKB-SubCell"/>
</dbReference>
<gene>
    <name evidence="16" type="ORF">AGOR_G00048470</name>
</gene>
<evidence type="ECO:0000256" key="6">
    <source>
        <dbReference type="ARBA" id="ARBA00022448"/>
    </source>
</evidence>
<dbReference type="InterPro" id="IPR001849">
    <property type="entry name" value="PH_domain"/>
</dbReference>
<evidence type="ECO:0000256" key="8">
    <source>
        <dbReference type="ARBA" id="ARBA00022824"/>
    </source>
</evidence>
<keyword evidence="9" id="KW-0333">Golgi apparatus</keyword>
<evidence type="ECO:0000313" key="17">
    <source>
        <dbReference type="Proteomes" id="UP000829720"/>
    </source>
</evidence>
<evidence type="ECO:0000256" key="10">
    <source>
        <dbReference type="ARBA" id="ARBA00023054"/>
    </source>
</evidence>
<dbReference type="GO" id="GO:0005783">
    <property type="term" value="C:endoplasmic reticulum"/>
    <property type="evidence" value="ECO:0007669"/>
    <property type="project" value="UniProtKB-SubCell"/>
</dbReference>
<dbReference type="Gene3D" id="2.30.29.30">
    <property type="entry name" value="Pleckstrin-homology domain (PH domain)/Phosphotyrosine-binding domain (PTB)"/>
    <property type="match status" value="1"/>
</dbReference>
<evidence type="ECO:0000256" key="7">
    <source>
        <dbReference type="ARBA" id="ARBA00022490"/>
    </source>
</evidence>
<dbReference type="AlphaFoldDB" id="A0A8T3DTK2"/>
<feature type="region of interest" description="Disordered" evidence="13">
    <location>
        <begin position="1"/>
        <end position="23"/>
    </location>
</feature>
<dbReference type="PANTHER" id="PTHR19308:SF53">
    <property type="entry name" value="CERAMIDE TRANSFER PROTEIN"/>
    <property type="match status" value="1"/>
</dbReference>
<feature type="compositionally biased region" description="Low complexity" evidence="13">
    <location>
        <begin position="291"/>
        <end position="304"/>
    </location>
</feature>
<dbReference type="Pfam" id="PF00169">
    <property type="entry name" value="PH"/>
    <property type="match status" value="1"/>
</dbReference>
<protein>
    <recommendedName>
        <fullName evidence="5">Ceramide transfer protein</fullName>
    </recommendedName>
    <alternativeName>
        <fullName evidence="12">Collagen type IV alpha-3-binding protein</fullName>
    </alternativeName>
</protein>
<accession>A0A8T3DTK2</accession>
<dbReference type="InterPro" id="IPR041952">
    <property type="entry name" value="STARD11_START"/>
</dbReference>
<comment type="caution">
    <text evidence="16">The sequence shown here is derived from an EMBL/GenBank/DDBJ whole genome shotgun (WGS) entry which is preliminary data.</text>
</comment>
<dbReference type="PANTHER" id="PTHR19308">
    <property type="entry name" value="PHOSPHATIDYLCHOLINE TRANSFER PROTEIN"/>
    <property type="match status" value="1"/>
</dbReference>
<feature type="compositionally biased region" description="Low complexity" evidence="13">
    <location>
        <begin position="312"/>
        <end position="325"/>
    </location>
</feature>
<comment type="catalytic activity">
    <reaction evidence="1">
        <text>N-hexadecanoylsphing-4-enine(in) = N-hexadecanoylsphing-4-enine(out)</text>
        <dbReference type="Rhea" id="RHEA:45720"/>
        <dbReference type="ChEBI" id="CHEBI:72959"/>
    </reaction>
</comment>
<evidence type="ECO:0000313" key="16">
    <source>
        <dbReference type="EMBL" id="KAI1900291.1"/>
    </source>
</evidence>
<dbReference type="InterPro" id="IPR002913">
    <property type="entry name" value="START_lipid-bd_dom"/>
</dbReference>
<dbReference type="InterPro" id="IPR023393">
    <property type="entry name" value="START-like_dom_sf"/>
</dbReference>
<comment type="subcellular location">
    <subcellularLocation>
        <location evidence="3">Cytoplasm</location>
    </subcellularLocation>
    <subcellularLocation>
        <location evidence="2">Endoplasmic reticulum</location>
    </subcellularLocation>
    <subcellularLocation>
        <location evidence="4">Golgi apparatus</location>
    </subcellularLocation>
</comment>
<proteinExistence type="predicted"/>
<evidence type="ECO:0000256" key="3">
    <source>
        <dbReference type="ARBA" id="ARBA00004496"/>
    </source>
</evidence>
<evidence type="ECO:0000256" key="12">
    <source>
        <dbReference type="ARBA" id="ARBA00031527"/>
    </source>
</evidence>
<dbReference type="OrthoDB" id="2344588at2759"/>
<dbReference type="EMBL" id="JAERUA010000004">
    <property type="protein sequence ID" value="KAI1900291.1"/>
    <property type="molecule type" value="Genomic_DNA"/>
</dbReference>
<evidence type="ECO:0000256" key="9">
    <source>
        <dbReference type="ARBA" id="ARBA00023034"/>
    </source>
</evidence>
<dbReference type="Proteomes" id="UP000829720">
    <property type="component" value="Unassembled WGS sequence"/>
</dbReference>
<evidence type="ECO:0000256" key="4">
    <source>
        <dbReference type="ARBA" id="ARBA00004555"/>
    </source>
</evidence>
<dbReference type="SMART" id="SM00234">
    <property type="entry name" value="START"/>
    <property type="match status" value="1"/>
</dbReference>
<evidence type="ECO:0000256" key="5">
    <source>
        <dbReference type="ARBA" id="ARBA00021440"/>
    </source>
</evidence>
<feature type="compositionally biased region" description="Polar residues" evidence="13">
    <location>
        <begin position="1"/>
        <end position="11"/>
    </location>
</feature>
<evidence type="ECO:0000256" key="2">
    <source>
        <dbReference type="ARBA" id="ARBA00004240"/>
    </source>
</evidence>
<dbReference type="CDD" id="cd08872">
    <property type="entry name" value="START_STARD11-like"/>
    <property type="match status" value="1"/>
</dbReference>
<keyword evidence="8" id="KW-0256">Endoplasmic reticulum</keyword>
<feature type="domain" description="PH" evidence="14">
    <location>
        <begin position="23"/>
        <end position="117"/>
    </location>
</feature>
<feature type="region of interest" description="Disordered" evidence="13">
    <location>
        <begin position="427"/>
        <end position="446"/>
    </location>
</feature>
<dbReference type="InterPro" id="IPR051213">
    <property type="entry name" value="START_lipid_transfer"/>
</dbReference>
<keyword evidence="10" id="KW-0175">Coiled coil</keyword>
<dbReference type="SMART" id="SM00233">
    <property type="entry name" value="PH"/>
    <property type="match status" value="1"/>
</dbReference>
<evidence type="ECO:0000256" key="1">
    <source>
        <dbReference type="ARBA" id="ARBA00000074"/>
    </source>
</evidence>
<feature type="region of interest" description="Disordered" evidence="13">
    <location>
        <begin position="284"/>
        <end position="325"/>
    </location>
</feature>
<dbReference type="Pfam" id="PF01852">
    <property type="entry name" value="START"/>
    <property type="match status" value="1"/>
</dbReference>
<evidence type="ECO:0000256" key="13">
    <source>
        <dbReference type="SAM" id="MobiDB-lite"/>
    </source>
</evidence>
<dbReference type="InterPro" id="IPR011993">
    <property type="entry name" value="PH-like_dom_sf"/>
</dbReference>
<dbReference type="SUPFAM" id="SSF55961">
    <property type="entry name" value="Bet v1-like"/>
    <property type="match status" value="1"/>
</dbReference>
<name>A0A8T3DTK2_9TELE</name>
<organism evidence="16 17">
    <name type="scientific">Albula goreensis</name>
    <dbReference type="NCBI Taxonomy" id="1534307"/>
    <lineage>
        <taxon>Eukaryota</taxon>
        <taxon>Metazoa</taxon>
        <taxon>Chordata</taxon>
        <taxon>Craniata</taxon>
        <taxon>Vertebrata</taxon>
        <taxon>Euteleostomi</taxon>
        <taxon>Actinopterygii</taxon>
        <taxon>Neopterygii</taxon>
        <taxon>Teleostei</taxon>
        <taxon>Albuliformes</taxon>
        <taxon>Albulidae</taxon>
        <taxon>Albula</taxon>
    </lineage>
</organism>